<keyword evidence="9" id="KW-1185">Reference proteome</keyword>
<evidence type="ECO:0000256" key="2">
    <source>
        <dbReference type="ARBA" id="ARBA00005896"/>
    </source>
</evidence>
<dbReference type="Proteomes" id="UP000179627">
    <property type="component" value="Unassembled WGS sequence"/>
</dbReference>
<name>A0A1S1R6N5_9ACTN</name>
<keyword evidence="4 8" id="KW-0223">Dioxygenase</keyword>
<dbReference type="InterPro" id="IPR051178">
    <property type="entry name" value="TfdA_dioxygenase"/>
</dbReference>
<dbReference type="GO" id="GO:0051213">
    <property type="term" value="F:dioxygenase activity"/>
    <property type="evidence" value="ECO:0007669"/>
    <property type="project" value="UniProtKB-KW"/>
</dbReference>
<organism evidence="8 9">
    <name type="scientific">Parafrankia colletiae</name>
    <dbReference type="NCBI Taxonomy" id="573497"/>
    <lineage>
        <taxon>Bacteria</taxon>
        <taxon>Bacillati</taxon>
        <taxon>Actinomycetota</taxon>
        <taxon>Actinomycetes</taxon>
        <taxon>Frankiales</taxon>
        <taxon>Frankiaceae</taxon>
        <taxon>Parafrankia</taxon>
    </lineage>
</organism>
<evidence type="ECO:0000259" key="7">
    <source>
        <dbReference type="Pfam" id="PF02668"/>
    </source>
</evidence>
<evidence type="ECO:0000256" key="1">
    <source>
        <dbReference type="ARBA" id="ARBA00001954"/>
    </source>
</evidence>
<dbReference type="RefSeq" id="WP_071083204.1">
    <property type="nucleotide sequence ID" value="NZ_MBLM01000058.1"/>
</dbReference>
<proteinExistence type="inferred from homology"/>
<dbReference type="InterPro" id="IPR003819">
    <property type="entry name" value="TauD/TfdA-like"/>
</dbReference>
<dbReference type="PANTHER" id="PTHR43779">
    <property type="entry name" value="DIOXYGENASE RV0097-RELATED"/>
    <property type="match status" value="1"/>
</dbReference>
<dbReference type="SUPFAM" id="SSF51197">
    <property type="entry name" value="Clavaminate synthase-like"/>
    <property type="match status" value="1"/>
</dbReference>
<keyword evidence="6" id="KW-0408">Iron</keyword>
<accession>A0A1S1R6N5</accession>
<sequence length="277" mass="30422">MAATVSPVSPDVGVEVAGLTGPRLVDPAVAAECQALLEKHGVVIYREVHVEDADLVAFSRMLGTVVVAPMGGMDGLPEVSKITLDPAESVLAAYRRGTFFWHLDGANDELPQKATLLTARQVSDEGGDTEFANTYAAYDALPADEKEQFARLRVVHSFAASQALAEPDASPKTRASWERVPAREHPLVWTRRSGRRSLLVGATASHVVGWPEEDSRALLDRLLAWSTQPRFVLRHHWRPGDLVIWDNTGMLHRAIPYTATSHRLMHRTTLRGEEVVA</sequence>
<feature type="domain" description="TauD/TfdA-like" evidence="7">
    <location>
        <begin position="5"/>
        <end position="269"/>
    </location>
</feature>
<evidence type="ECO:0000256" key="5">
    <source>
        <dbReference type="ARBA" id="ARBA00023002"/>
    </source>
</evidence>
<dbReference type="Gene3D" id="3.60.130.10">
    <property type="entry name" value="Clavaminate synthase-like"/>
    <property type="match status" value="1"/>
</dbReference>
<gene>
    <name evidence="8" type="ORF">CC117_13155</name>
</gene>
<comment type="similarity">
    <text evidence="2">Belongs to the TfdA dioxygenase family.</text>
</comment>
<dbReference type="PANTHER" id="PTHR43779:SF3">
    <property type="entry name" value="(3R)-3-[(CARBOXYMETHYL)AMINO]FATTY ACID OXYGENASE_DECARBOXYLASE"/>
    <property type="match status" value="1"/>
</dbReference>
<dbReference type="Pfam" id="PF02668">
    <property type="entry name" value="TauD"/>
    <property type="match status" value="1"/>
</dbReference>
<evidence type="ECO:0000256" key="6">
    <source>
        <dbReference type="ARBA" id="ARBA00023004"/>
    </source>
</evidence>
<comment type="cofactor">
    <cofactor evidence="1">
        <name>Fe(2+)</name>
        <dbReference type="ChEBI" id="CHEBI:29033"/>
    </cofactor>
</comment>
<evidence type="ECO:0000256" key="3">
    <source>
        <dbReference type="ARBA" id="ARBA00022723"/>
    </source>
</evidence>
<dbReference type="AlphaFoldDB" id="A0A1S1R6N5"/>
<reference evidence="9" key="1">
    <citation type="submission" date="2016-07" db="EMBL/GenBank/DDBJ databases">
        <title>Sequence Frankia sp. strain CcI1.17.</title>
        <authorList>
            <person name="Ghodhbane-Gtari F."/>
            <person name="Swanson E."/>
            <person name="Gueddou A."/>
            <person name="Morris K."/>
            <person name="Hezbri K."/>
            <person name="Ktari A."/>
            <person name="Nouioui I."/>
            <person name="Abebe-Akele F."/>
            <person name="Simpson S."/>
            <person name="Thomas K."/>
            <person name="Gtari M."/>
            <person name="Tisa L.S."/>
            <person name="Hurst S."/>
        </authorList>
    </citation>
    <scope>NUCLEOTIDE SEQUENCE [LARGE SCALE GENOMIC DNA]</scope>
    <source>
        <strain evidence="9">Cc1.17</strain>
    </source>
</reference>
<dbReference type="EMBL" id="MBLM01000058">
    <property type="protein sequence ID" value="OHV41145.1"/>
    <property type="molecule type" value="Genomic_DNA"/>
</dbReference>
<protein>
    <submittedName>
        <fullName evidence="8">Taurine catabolism dioxygenase TauD</fullName>
    </submittedName>
</protein>
<keyword evidence="3" id="KW-0479">Metal-binding</keyword>
<keyword evidence="5" id="KW-0560">Oxidoreductase</keyword>
<evidence type="ECO:0000313" key="9">
    <source>
        <dbReference type="Proteomes" id="UP000179627"/>
    </source>
</evidence>
<evidence type="ECO:0000313" key="8">
    <source>
        <dbReference type="EMBL" id="OHV41145.1"/>
    </source>
</evidence>
<dbReference type="OrthoDB" id="581608at2"/>
<comment type="caution">
    <text evidence="8">The sequence shown here is derived from an EMBL/GenBank/DDBJ whole genome shotgun (WGS) entry which is preliminary data.</text>
</comment>
<evidence type="ECO:0000256" key="4">
    <source>
        <dbReference type="ARBA" id="ARBA00022964"/>
    </source>
</evidence>
<dbReference type="InterPro" id="IPR042098">
    <property type="entry name" value="TauD-like_sf"/>
</dbReference>
<dbReference type="GO" id="GO:0046872">
    <property type="term" value="F:metal ion binding"/>
    <property type="evidence" value="ECO:0007669"/>
    <property type="project" value="UniProtKB-KW"/>
</dbReference>